<dbReference type="EMBL" id="KN822535">
    <property type="protein sequence ID" value="KIM50280.1"/>
    <property type="molecule type" value="Genomic_DNA"/>
</dbReference>
<evidence type="ECO:0000313" key="1">
    <source>
        <dbReference type="EMBL" id="KIM50280.1"/>
    </source>
</evidence>
<reference evidence="1 2" key="1">
    <citation type="submission" date="2014-04" db="EMBL/GenBank/DDBJ databases">
        <authorList>
            <consortium name="DOE Joint Genome Institute"/>
            <person name="Kuo A."/>
            <person name="Kohler A."/>
            <person name="Nagy L.G."/>
            <person name="Floudas D."/>
            <person name="Copeland A."/>
            <person name="Barry K.W."/>
            <person name="Cichocki N."/>
            <person name="Veneault-Fourrey C."/>
            <person name="LaButti K."/>
            <person name="Lindquist E.A."/>
            <person name="Lipzen A."/>
            <person name="Lundell T."/>
            <person name="Morin E."/>
            <person name="Murat C."/>
            <person name="Sun H."/>
            <person name="Tunlid A."/>
            <person name="Henrissat B."/>
            <person name="Grigoriev I.V."/>
            <person name="Hibbett D.S."/>
            <person name="Martin F."/>
            <person name="Nordberg H.P."/>
            <person name="Cantor M.N."/>
            <person name="Hua S.X."/>
        </authorList>
    </citation>
    <scope>NUCLEOTIDE SEQUENCE [LARGE SCALE GENOMIC DNA]</scope>
    <source>
        <strain evidence="1 2">Foug A</strain>
    </source>
</reference>
<evidence type="ECO:0000313" key="2">
    <source>
        <dbReference type="Proteomes" id="UP000053989"/>
    </source>
</evidence>
<organism evidence="1 2">
    <name type="scientific">Scleroderma citrinum Foug A</name>
    <dbReference type="NCBI Taxonomy" id="1036808"/>
    <lineage>
        <taxon>Eukaryota</taxon>
        <taxon>Fungi</taxon>
        <taxon>Dikarya</taxon>
        <taxon>Basidiomycota</taxon>
        <taxon>Agaricomycotina</taxon>
        <taxon>Agaricomycetes</taxon>
        <taxon>Agaricomycetidae</taxon>
        <taxon>Boletales</taxon>
        <taxon>Sclerodermatineae</taxon>
        <taxon>Sclerodermataceae</taxon>
        <taxon>Scleroderma</taxon>
    </lineage>
</organism>
<dbReference type="InParanoid" id="A0A0C3CNT7"/>
<name>A0A0C3CNT7_9AGAM</name>
<keyword evidence="2" id="KW-1185">Reference proteome</keyword>
<sequence>MLFDLNIRDMPPTCKVLPPHAPFPRSKPKPDLYRMAIKKRMAHSLKGERILRMEPEPKVAILTTMRELEDIVLAAEYKDDIVMAHVIPRPPSAASRSWQTHTSCGQGMVQYRV</sequence>
<gene>
    <name evidence="1" type="ORF">SCLCIDRAFT_34445</name>
</gene>
<dbReference type="OrthoDB" id="3256438at2759"/>
<reference evidence="2" key="2">
    <citation type="submission" date="2015-01" db="EMBL/GenBank/DDBJ databases">
        <title>Evolutionary Origins and Diversification of the Mycorrhizal Mutualists.</title>
        <authorList>
            <consortium name="DOE Joint Genome Institute"/>
            <consortium name="Mycorrhizal Genomics Consortium"/>
            <person name="Kohler A."/>
            <person name="Kuo A."/>
            <person name="Nagy L.G."/>
            <person name="Floudas D."/>
            <person name="Copeland A."/>
            <person name="Barry K.W."/>
            <person name="Cichocki N."/>
            <person name="Veneault-Fourrey C."/>
            <person name="LaButti K."/>
            <person name="Lindquist E.A."/>
            <person name="Lipzen A."/>
            <person name="Lundell T."/>
            <person name="Morin E."/>
            <person name="Murat C."/>
            <person name="Riley R."/>
            <person name="Ohm R."/>
            <person name="Sun H."/>
            <person name="Tunlid A."/>
            <person name="Henrissat B."/>
            <person name="Grigoriev I.V."/>
            <person name="Hibbett D.S."/>
            <person name="Martin F."/>
        </authorList>
    </citation>
    <scope>NUCLEOTIDE SEQUENCE [LARGE SCALE GENOMIC DNA]</scope>
    <source>
        <strain evidence="2">Foug A</strain>
    </source>
</reference>
<dbReference type="Proteomes" id="UP000053989">
    <property type="component" value="Unassembled WGS sequence"/>
</dbReference>
<protein>
    <submittedName>
        <fullName evidence="1">Uncharacterized protein</fullName>
    </submittedName>
</protein>
<accession>A0A0C3CNT7</accession>
<dbReference type="HOGENOM" id="CLU_2135033_0_0_1"/>
<dbReference type="AlphaFoldDB" id="A0A0C3CNT7"/>
<proteinExistence type="predicted"/>